<evidence type="ECO:0000256" key="4">
    <source>
        <dbReference type="ARBA" id="ARBA00022475"/>
    </source>
</evidence>
<evidence type="ECO:0000256" key="10">
    <source>
        <dbReference type="ARBA" id="ARBA00023316"/>
    </source>
</evidence>
<evidence type="ECO:0000256" key="6">
    <source>
        <dbReference type="ARBA" id="ARBA00022679"/>
    </source>
</evidence>
<feature type="signal peptide" evidence="12">
    <location>
        <begin position="1"/>
        <end position="16"/>
    </location>
</feature>
<dbReference type="RefSeq" id="WP_163733070.1">
    <property type="nucleotide sequence ID" value="NZ_AP022610.1"/>
</dbReference>
<evidence type="ECO:0000256" key="7">
    <source>
        <dbReference type="ARBA" id="ARBA00022692"/>
    </source>
</evidence>
<keyword evidence="12" id="KW-0732">Signal</keyword>
<feature type="transmembrane region" description="Helical" evidence="11">
    <location>
        <begin position="350"/>
        <end position="383"/>
    </location>
</feature>
<feature type="transmembrane region" description="Helical" evidence="11">
    <location>
        <begin position="159"/>
        <end position="178"/>
    </location>
</feature>
<evidence type="ECO:0000256" key="8">
    <source>
        <dbReference type="ARBA" id="ARBA00022989"/>
    </source>
</evidence>
<proteinExistence type="inferred from homology"/>
<evidence type="ECO:0000313" key="16">
    <source>
        <dbReference type="Proteomes" id="UP000466517"/>
    </source>
</evidence>
<feature type="transmembrane region" description="Helical" evidence="11">
    <location>
        <begin position="543"/>
        <end position="566"/>
    </location>
</feature>
<dbReference type="InterPro" id="IPR027451">
    <property type="entry name" value="EmbABC_dom1"/>
</dbReference>
<protein>
    <submittedName>
        <fullName evidence="15">Arabinosyltransferase</fullName>
    </submittedName>
</protein>
<dbReference type="GO" id="GO:0071555">
    <property type="term" value="P:cell wall organization"/>
    <property type="evidence" value="ECO:0007669"/>
    <property type="project" value="UniProtKB-KW"/>
</dbReference>
<evidence type="ECO:0000259" key="13">
    <source>
        <dbReference type="Pfam" id="PF04602"/>
    </source>
</evidence>
<feature type="domain" description="Arabinofuranosyltransferase central" evidence="13">
    <location>
        <begin position="163"/>
        <end position="609"/>
    </location>
</feature>
<feature type="transmembrane region" description="Helical" evidence="11">
    <location>
        <begin position="199"/>
        <end position="220"/>
    </location>
</feature>
<evidence type="ECO:0000256" key="2">
    <source>
        <dbReference type="ARBA" id="ARBA00004651"/>
    </source>
</evidence>
<accession>A0A7I7X9Z6</accession>
<dbReference type="GO" id="GO:0071766">
    <property type="term" value="P:Actinobacterium-type cell wall biogenesis"/>
    <property type="evidence" value="ECO:0007669"/>
    <property type="project" value="InterPro"/>
</dbReference>
<dbReference type="KEGG" id="mmag:MMAD_08940"/>
<organism evidence="15 16">
    <name type="scientific">Mycolicibacterium madagascariense</name>
    <dbReference type="NCBI Taxonomy" id="212765"/>
    <lineage>
        <taxon>Bacteria</taxon>
        <taxon>Bacillati</taxon>
        <taxon>Actinomycetota</taxon>
        <taxon>Actinomycetes</taxon>
        <taxon>Mycobacteriales</taxon>
        <taxon>Mycobacteriaceae</taxon>
        <taxon>Mycolicibacterium</taxon>
    </lineage>
</organism>
<feature type="transmembrane region" description="Helical" evidence="11">
    <location>
        <begin position="586"/>
        <end position="609"/>
    </location>
</feature>
<feature type="domain" description="Arabinosyltransferase C-terminal" evidence="14">
    <location>
        <begin position="719"/>
        <end position="929"/>
    </location>
</feature>
<evidence type="ECO:0000313" key="15">
    <source>
        <dbReference type="EMBL" id="BBZ26599.1"/>
    </source>
</evidence>
<name>A0A7I7X9Z6_9MYCO</name>
<evidence type="ECO:0000256" key="11">
    <source>
        <dbReference type="SAM" id="Phobius"/>
    </source>
</evidence>
<dbReference type="AlphaFoldDB" id="A0A7I7X9Z6"/>
<dbReference type="InterPro" id="IPR032731">
    <property type="entry name" value="Arabino_trans_C"/>
</dbReference>
<keyword evidence="6 15" id="KW-0808">Transferase</keyword>
<dbReference type="Gene3D" id="2.60.120.610">
    <property type="entry name" value="arabinofuranosyltransferase like domain"/>
    <property type="match status" value="1"/>
</dbReference>
<dbReference type="Proteomes" id="UP000466517">
    <property type="component" value="Chromosome"/>
</dbReference>
<keyword evidence="7 11" id="KW-0812">Transmembrane</keyword>
<gene>
    <name evidence="15" type="ORF">MMAD_08940</name>
</gene>
<comment type="similarity">
    <text evidence="3">Belongs to the emb family.</text>
</comment>
<dbReference type="EMBL" id="AP022610">
    <property type="protein sequence ID" value="BBZ26599.1"/>
    <property type="molecule type" value="Genomic_DNA"/>
</dbReference>
<evidence type="ECO:0000256" key="5">
    <source>
        <dbReference type="ARBA" id="ARBA00022676"/>
    </source>
</evidence>
<feature type="transmembrane region" description="Helical" evidence="11">
    <location>
        <begin position="277"/>
        <end position="298"/>
    </location>
</feature>
<feature type="transmembrane region" description="Helical" evidence="11">
    <location>
        <begin position="305"/>
        <end position="322"/>
    </location>
</feature>
<keyword evidence="10" id="KW-0961">Cell wall biogenesis/degradation</keyword>
<dbReference type="GO" id="GO:0005886">
    <property type="term" value="C:plasma membrane"/>
    <property type="evidence" value="ECO:0007669"/>
    <property type="project" value="UniProtKB-SubCell"/>
</dbReference>
<dbReference type="Gene3D" id="2.60.120.940">
    <property type="entry name" value="EmbC, C-terminal domain, subdomain 2"/>
    <property type="match status" value="1"/>
</dbReference>
<dbReference type="Pfam" id="PF14896">
    <property type="entry name" value="Arabino_trans_C"/>
    <property type="match status" value="1"/>
</dbReference>
<keyword evidence="4" id="KW-1003">Cell membrane</keyword>
<keyword evidence="5" id="KW-0328">Glycosyltransferase</keyword>
<dbReference type="InterPro" id="IPR042486">
    <property type="entry name" value="Arabino_trans_C_2"/>
</dbReference>
<feature type="chain" id="PRO_5038538532" evidence="12">
    <location>
        <begin position="17"/>
        <end position="962"/>
    </location>
</feature>
<dbReference type="Pfam" id="PF04602">
    <property type="entry name" value="Arabinose_trans"/>
    <property type="match status" value="1"/>
</dbReference>
<dbReference type="GO" id="GO:0052636">
    <property type="term" value="F:arabinosyltransferase activity"/>
    <property type="evidence" value="ECO:0007669"/>
    <property type="project" value="InterPro"/>
</dbReference>
<comment type="subcellular location">
    <subcellularLocation>
        <location evidence="2">Cell membrane</location>
        <topology evidence="2">Multi-pass membrane protein</topology>
    </subcellularLocation>
</comment>
<evidence type="ECO:0000256" key="12">
    <source>
        <dbReference type="SAM" id="SignalP"/>
    </source>
</evidence>
<feature type="transmembrane region" description="Helical" evidence="11">
    <location>
        <begin position="621"/>
        <end position="642"/>
    </location>
</feature>
<feature type="transmembrane region" description="Helical" evidence="11">
    <location>
        <begin position="461"/>
        <end position="478"/>
    </location>
</feature>
<keyword evidence="16" id="KW-1185">Reference proteome</keyword>
<reference evidence="15 16" key="1">
    <citation type="journal article" date="2019" name="Emerg. Microbes Infect.">
        <title>Comprehensive subspecies identification of 175 nontuberculous mycobacteria species based on 7547 genomic profiles.</title>
        <authorList>
            <person name="Matsumoto Y."/>
            <person name="Kinjo T."/>
            <person name="Motooka D."/>
            <person name="Nabeya D."/>
            <person name="Jung N."/>
            <person name="Uechi K."/>
            <person name="Horii T."/>
            <person name="Iida T."/>
            <person name="Fujita J."/>
            <person name="Nakamura S."/>
        </authorList>
    </citation>
    <scope>NUCLEOTIDE SEQUENCE [LARGE SCALE GENOMIC DNA]</scope>
    <source>
        <strain evidence="15 16">JCM 13574</strain>
    </source>
</reference>
<comment type="function">
    <text evidence="1">Arabinosyl transferase responsible for the polymerization of arabinose into the arabinan of arabinogalactan.</text>
</comment>
<dbReference type="InterPro" id="IPR007680">
    <property type="entry name" value="Arabino_trans_central"/>
</dbReference>
<keyword evidence="9 11" id="KW-0472">Membrane</keyword>
<sequence length="962" mass="101203">MVGVLTALLLPFAAVWVDTTTVTWPAPGAAVTSSSAVFAPYRPTTLTATIPCTALRAAGPTAVVLETGTGADGLVVTADGMRFDGHRVAWDVRAGPAGCRAVLTAGHGRTSVLGPDGRRTDVAGPVPEVFGFHTGLKPAAAAGISVVATTVVPFGATPGVFKIALIVVQLVAAGWLLLRCGVRPRRRWIRWRPGWRRAWWVDLGVLATLGCWAVIGPLAVDDGWATTIARDVAATGDPGNYYRWWNAAEVPFAFSQELLAPWTAVSLAPLWLRLPSTLAAVGTWFLLSRGVLGAALPVRAATGRVRLLAAAFLLASWLPFNLGTRPESLVALGVTAVLALAMRTRDVRGLAAIALVVALTVSISPNGVLVAAPILVFGPRLLAAFRAGASGRLDLLARGCALAGVTAVGLTIIFANQTWDALDTATDWHVFFGPTLQWYDEPDRYRYLLQSDQQGSAPKRLPILLGVSMIPVVAAFGARRRDRDFVARSAIRLAAVVAVSLLLFAISPSKWSYQLGAAAGPLAALMTVGVVLVARRARRPDRYLVAAGAVAAVLLVAAVTLAFHGPNAWWLPAVYDVPWPAEPPRPLGIALDHPLPWIVAAAVVSAAVWRRGQRAVTGSPAAVALVAVGAVLALLLGSFVAAPLRRPQGSLAIVNLHRLHGVRPCGLAEDVQVLPDGPVLRTAGTDADQLSGFVAQGGYLPAAPPPDPVGTGVSIHLWGSRFPDERSTGSLTSAWFVLPPQPTTGGLALSVSGRTDGGNRLTFQFGRAAGRFVDDLGDVAPVDRPAVDENPAHPLWRTIGIDATEIPAGANRVRIHAVDGRTDPMGWLAVSGPRLRSTIPLTAFLATRGPVLVSWPMAFLFPCVHDIATVTGGVGTTPRAVIDSPRPHLTEDRKADVGGVFAALTTYGDLQEVPSRLRGHPDVDWGSVLVSADPARHDAYRRTVTRTLVPGLDGVPHPPPEH</sequence>
<feature type="transmembrane region" description="Helical" evidence="11">
    <location>
        <begin position="490"/>
        <end position="507"/>
    </location>
</feature>
<feature type="transmembrane region" description="Helical" evidence="11">
    <location>
        <begin position="395"/>
        <end position="415"/>
    </location>
</feature>
<evidence type="ECO:0000256" key="9">
    <source>
        <dbReference type="ARBA" id="ARBA00023136"/>
    </source>
</evidence>
<feature type="transmembrane region" description="Helical" evidence="11">
    <location>
        <begin position="513"/>
        <end position="534"/>
    </location>
</feature>
<evidence type="ECO:0000259" key="14">
    <source>
        <dbReference type="Pfam" id="PF14896"/>
    </source>
</evidence>
<evidence type="ECO:0000256" key="3">
    <source>
        <dbReference type="ARBA" id="ARBA00008195"/>
    </source>
</evidence>
<evidence type="ECO:0000256" key="1">
    <source>
        <dbReference type="ARBA" id="ARBA00003001"/>
    </source>
</evidence>
<keyword evidence="8 11" id="KW-1133">Transmembrane helix</keyword>